<dbReference type="Pfam" id="PF02895">
    <property type="entry name" value="H-kinase_dim"/>
    <property type="match status" value="1"/>
</dbReference>
<feature type="domain" description="HPt" evidence="19">
    <location>
        <begin position="1"/>
        <end position="105"/>
    </location>
</feature>
<evidence type="ECO:0000256" key="15">
    <source>
        <dbReference type="SAM" id="Coils"/>
    </source>
</evidence>
<comment type="subcellular location">
    <subcellularLocation>
        <location evidence="2">Cytoplasm</location>
    </subcellularLocation>
</comment>
<keyword evidence="21" id="KW-1185">Reference proteome</keyword>
<evidence type="ECO:0000259" key="18">
    <source>
        <dbReference type="PROSITE" id="PS50851"/>
    </source>
</evidence>
<dbReference type="Proteomes" id="UP001175147">
    <property type="component" value="Unassembled WGS sequence"/>
</dbReference>
<organism evidence="20 21">
    <name type="scientific">Brachyspira innocens</name>
    <dbReference type="NCBI Taxonomy" id="13264"/>
    <lineage>
        <taxon>Bacteria</taxon>
        <taxon>Pseudomonadati</taxon>
        <taxon>Spirochaetota</taxon>
        <taxon>Spirochaetia</taxon>
        <taxon>Brachyspirales</taxon>
        <taxon>Brachyspiraceae</taxon>
        <taxon>Brachyspira</taxon>
    </lineage>
</organism>
<dbReference type="SUPFAM" id="SSF50341">
    <property type="entry name" value="CheW-like"/>
    <property type="match status" value="1"/>
</dbReference>
<feature type="coiled-coil region" evidence="15">
    <location>
        <begin position="13"/>
        <end position="40"/>
    </location>
</feature>
<dbReference type="PROSITE" id="PS50894">
    <property type="entry name" value="HPT"/>
    <property type="match status" value="1"/>
</dbReference>
<dbReference type="InterPro" id="IPR036061">
    <property type="entry name" value="CheW-like_dom_sf"/>
</dbReference>
<feature type="region of interest" description="Disordered" evidence="16">
    <location>
        <begin position="282"/>
        <end position="314"/>
    </location>
</feature>
<evidence type="ECO:0000256" key="6">
    <source>
        <dbReference type="ARBA" id="ARBA00022500"/>
    </source>
</evidence>
<keyword evidence="10" id="KW-0418">Kinase</keyword>
<dbReference type="SUPFAM" id="SSF47384">
    <property type="entry name" value="Homodimeric domain of signal transducing histidine kinase"/>
    <property type="match status" value="1"/>
</dbReference>
<evidence type="ECO:0000259" key="17">
    <source>
        <dbReference type="PROSITE" id="PS50109"/>
    </source>
</evidence>
<evidence type="ECO:0000256" key="4">
    <source>
        <dbReference type="ARBA" id="ARBA00021495"/>
    </source>
</evidence>
<evidence type="ECO:0000256" key="2">
    <source>
        <dbReference type="ARBA" id="ARBA00004496"/>
    </source>
</evidence>
<evidence type="ECO:0000256" key="5">
    <source>
        <dbReference type="ARBA" id="ARBA00022490"/>
    </source>
</evidence>
<keyword evidence="6" id="KW-0145">Chemotaxis</keyword>
<dbReference type="SMART" id="SM00073">
    <property type="entry name" value="HPT"/>
    <property type="match status" value="1"/>
</dbReference>
<comment type="catalytic activity">
    <reaction evidence="1">
        <text>ATP + protein L-histidine = ADP + protein N-phospho-L-histidine.</text>
        <dbReference type="EC" id="2.7.13.3"/>
    </reaction>
</comment>
<dbReference type="Pfam" id="PF01584">
    <property type="entry name" value="CheW"/>
    <property type="match status" value="1"/>
</dbReference>
<keyword evidence="12" id="KW-0902">Two-component regulatory system</keyword>
<evidence type="ECO:0000256" key="9">
    <source>
        <dbReference type="ARBA" id="ARBA00022741"/>
    </source>
</evidence>
<feature type="modified residue" description="Phosphohistidine" evidence="14">
    <location>
        <position position="48"/>
    </location>
</feature>
<evidence type="ECO:0000256" key="8">
    <source>
        <dbReference type="ARBA" id="ARBA00022679"/>
    </source>
</evidence>
<dbReference type="SUPFAM" id="SSF55874">
    <property type="entry name" value="ATPase domain of HSP90 chaperone/DNA topoisomerase II/histidine kinase"/>
    <property type="match status" value="1"/>
</dbReference>
<dbReference type="SMART" id="SM00260">
    <property type="entry name" value="CheW"/>
    <property type="match status" value="1"/>
</dbReference>
<keyword evidence="15" id="KW-0175">Coiled coil</keyword>
<dbReference type="InterPro" id="IPR035891">
    <property type="entry name" value="CheY-binding_CheA"/>
</dbReference>
<dbReference type="CDD" id="cd16916">
    <property type="entry name" value="HATPase_CheA-like"/>
    <property type="match status" value="1"/>
</dbReference>
<evidence type="ECO:0000256" key="3">
    <source>
        <dbReference type="ARBA" id="ARBA00012438"/>
    </source>
</evidence>
<sequence>MDDYIKSLLKDFFEEAFEMLDRLEQNILILDNERNNVDAIQEIFRAVHTLKGSAGAVELVETQKYAHRFEDLLDLIRNNKIEVDDATIDVLLKGIDVLKDLINTASEEGEYSGDIEAEIKKLEDFKNAKLGGQSSAPEAPSSNTSESKEPAAPEAEKKVNKYELLPNDSDLLGIIRDNVEEGVKTKLVHVSFDPESPMRTVGGVQVFVALKDVGEIMGSIPPLESLEGDEFYEHVTYILATINEDKTIIDAITLPDVTKEISIEDIILEEYEKFLQEKKQKEDAQKAKETAAPAANTAKKPDAAKGGKDHKVDRQSSFLRVESDRIDAMMNQVGELVTNKSSYVQYDDDLTSYQKIIGNGINEVKRYYRDSIVQVLRKFEEHMQKKEAKEIRNTYIDGFNNKLTELVKMEEEFKNTLDRFRNSYQLLTRVTNELQETVMKIRMLPIAQTFNRFPRLIRDLSRDLGKEVKLEMYGEETELDKSVIEVLVDPLVHLVRNAMDHGIEPPDDREKAGKPRTGTVVLGASHEGNLIIIKISDDGKGMIPQKIFESAVKKGLVSADAKLSERQMLEYIFAPGFSTAAKITNVSGRGVGMDVVKKSLEKINGTIGIETEWGKGSTFFLRIPLTVAIIQALIVDAEKEYYAVPINSILETIKIDVQDIQELEGIEVIKVRDDVINVLSVKELFRLPSRYNNIKSYYAVILSSEGKKVALLVNNLIGEQDIVIKTLKDNITKSEGLAGATVLGDGTVSFILDIQTMVSLGTKRIIERGKVNNGSKTNKNDLRSFIEKLKNNEIPEVNANKE</sequence>
<feature type="compositionally biased region" description="Basic and acidic residues" evidence="16">
    <location>
        <begin position="146"/>
        <end position="160"/>
    </location>
</feature>
<dbReference type="Gene3D" id="3.30.70.1110">
    <property type="entry name" value="Histidine kinase CheA-like, P2 response regulator-binding domain"/>
    <property type="match status" value="1"/>
</dbReference>
<dbReference type="Gene3D" id="1.10.287.560">
    <property type="entry name" value="Histidine kinase CheA-like, homodimeric domain"/>
    <property type="match status" value="1"/>
</dbReference>
<dbReference type="PANTHER" id="PTHR43395:SF10">
    <property type="entry name" value="CHEMOTAXIS PROTEIN CHEA"/>
    <property type="match status" value="1"/>
</dbReference>
<dbReference type="SUPFAM" id="SSF55052">
    <property type="entry name" value="CheY-binding domain of CheA"/>
    <property type="match status" value="1"/>
</dbReference>
<dbReference type="GO" id="GO:0004673">
    <property type="term" value="F:protein histidine kinase activity"/>
    <property type="evidence" value="ECO:0007669"/>
    <property type="project" value="UniProtKB-EC"/>
</dbReference>
<dbReference type="InterPro" id="IPR036641">
    <property type="entry name" value="HPT_dom_sf"/>
</dbReference>
<dbReference type="PANTHER" id="PTHR43395">
    <property type="entry name" value="SENSOR HISTIDINE KINASE CHEA"/>
    <property type="match status" value="1"/>
</dbReference>
<evidence type="ECO:0000256" key="14">
    <source>
        <dbReference type="PROSITE-ProRule" id="PRU00110"/>
    </source>
</evidence>
<evidence type="ECO:0000256" key="13">
    <source>
        <dbReference type="ARBA" id="ARBA00035100"/>
    </source>
</evidence>
<evidence type="ECO:0000256" key="12">
    <source>
        <dbReference type="ARBA" id="ARBA00023012"/>
    </source>
</evidence>
<dbReference type="Pfam" id="PF01627">
    <property type="entry name" value="Hpt"/>
    <property type="match status" value="1"/>
</dbReference>
<dbReference type="SMART" id="SM01231">
    <property type="entry name" value="H-kinase_dim"/>
    <property type="match status" value="1"/>
</dbReference>
<dbReference type="CDD" id="cd00731">
    <property type="entry name" value="CheA_reg"/>
    <property type="match status" value="1"/>
</dbReference>
<name>A0ABT8YY21_9SPIR</name>
<feature type="compositionally biased region" description="Basic and acidic residues" evidence="16">
    <location>
        <begin position="299"/>
        <end position="314"/>
    </location>
</feature>
<keyword evidence="11" id="KW-0067">ATP-binding</keyword>
<dbReference type="InterPro" id="IPR004358">
    <property type="entry name" value="Sig_transdc_His_kin-like_C"/>
</dbReference>
<dbReference type="InterPro" id="IPR051315">
    <property type="entry name" value="Bact_Chemotaxis_CheA"/>
</dbReference>
<evidence type="ECO:0000256" key="10">
    <source>
        <dbReference type="ARBA" id="ARBA00022777"/>
    </source>
</evidence>
<dbReference type="Pfam" id="PF02518">
    <property type="entry name" value="HATPase_c"/>
    <property type="match status" value="1"/>
</dbReference>
<dbReference type="Gene3D" id="2.30.30.40">
    <property type="entry name" value="SH3 Domains"/>
    <property type="match status" value="1"/>
</dbReference>
<dbReference type="InterPro" id="IPR037052">
    <property type="entry name" value="CheA-like_P2_sf"/>
</dbReference>
<protein>
    <recommendedName>
        <fullName evidence="4">Chemotaxis protein CheA</fullName>
        <ecNumber evidence="3">2.7.13.3</ecNumber>
    </recommendedName>
</protein>
<feature type="domain" description="CheW-like" evidence="18">
    <location>
        <begin position="629"/>
        <end position="763"/>
    </location>
</feature>
<dbReference type="InterPro" id="IPR003594">
    <property type="entry name" value="HATPase_dom"/>
</dbReference>
<dbReference type="InterPro" id="IPR037006">
    <property type="entry name" value="CheA-like_homodim_sf"/>
</dbReference>
<evidence type="ECO:0000256" key="7">
    <source>
        <dbReference type="ARBA" id="ARBA00022553"/>
    </source>
</evidence>
<reference evidence="20" key="1">
    <citation type="submission" date="2023-07" db="EMBL/GenBank/DDBJ databases">
        <title>Mucosal microbiota of week-old chicken and adult hens.</title>
        <authorList>
            <person name="Volf J."/>
            <person name="Karasova D."/>
            <person name="Crhanova M."/>
            <person name="Faldynova M."/>
            <person name="Prikrylova H."/>
            <person name="Zeman M."/>
            <person name="Babak V."/>
            <person name="Rajova J."/>
            <person name="Rychlik I."/>
        </authorList>
    </citation>
    <scope>NUCLEOTIDE SEQUENCE</scope>
    <source>
        <strain evidence="20">ET902</strain>
    </source>
</reference>
<dbReference type="PROSITE" id="PS50109">
    <property type="entry name" value="HIS_KIN"/>
    <property type="match status" value="1"/>
</dbReference>
<dbReference type="EMBL" id="JAUPBM010000099">
    <property type="protein sequence ID" value="MDO7020759.1"/>
    <property type="molecule type" value="Genomic_DNA"/>
</dbReference>
<keyword evidence="9" id="KW-0547">Nucleotide-binding</keyword>
<feature type="domain" description="Histidine kinase" evidence="17">
    <location>
        <begin position="386"/>
        <end position="627"/>
    </location>
</feature>
<dbReference type="InterPro" id="IPR005467">
    <property type="entry name" value="His_kinase_dom"/>
</dbReference>
<feature type="region of interest" description="Disordered" evidence="16">
    <location>
        <begin position="130"/>
        <end position="160"/>
    </location>
</feature>
<evidence type="ECO:0000259" key="19">
    <source>
        <dbReference type="PROSITE" id="PS50894"/>
    </source>
</evidence>
<evidence type="ECO:0000256" key="1">
    <source>
        <dbReference type="ARBA" id="ARBA00000085"/>
    </source>
</evidence>
<dbReference type="SUPFAM" id="SSF47226">
    <property type="entry name" value="Histidine-containing phosphotransfer domain, HPT domain"/>
    <property type="match status" value="1"/>
</dbReference>
<dbReference type="InterPro" id="IPR010808">
    <property type="entry name" value="CheA_P2-bd"/>
</dbReference>
<gene>
    <name evidence="20" type="ORF">Q5M86_08225</name>
</gene>
<dbReference type="InterPro" id="IPR008207">
    <property type="entry name" value="Sig_transdc_His_kin_Hpt_dom"/>
</dbReference>
<comment type="function">
    <text evidence="13">Involved in the transmission of sensory signals from the chemoreceptors to the flagellar motors. CheA is autophosphorylated; it can transfer its phosphate group to either CheB or CheY.</text>
</comment>
<dbReference type="Gene3D" id="1.20.120.160">
    <property type="entry name" value="HPT domain"/>
    <property type="match status" value="1"/>
</dbReference>
<dbReference type="InterPro" id="IPR002545">
    <property type="entry name" value="CheW-lke_dom"/>
</dbReference>
<dbReference type="Pfam" id="PF07194">
    <property type="entry name" value="P2"/>
    <property type="match status" value="1"/>
</dbReference>
<evidence type="ECO:0000256" key="16">
    <source>
        <dbReference type="SAM" id="MobiDB-lite"/>
    </source>
</evidence>
<evidence type="ECO:0000256" key="11">
    <source>
        <dbReference type="ARBA" id="ARBA00022840"/>
    </source>
</evidence>
<dbReference type="PROSITE" id="PS50851">
    <property type="entry name" value="CHEW"/>
    <property type="match status" value="1"/>
</dbReference>
<evidence type="ECO:0000313" key="21">
    <source>
        <dbReference type="Proteomes" id="UP001175147"/>
    </source>
</evidence>
<dbReference type="CDD" id="cd00088">
    <property type="entry name" value="HPT"/>
    <property type="match status" value="1"/>
</dbReference>
<dbReference type="InterPro" id="IPR036890">
    <property type="entry name" value="HATPase_C_sf"/>
</dbReference>
<comment type="caution">
    <text evidence="20">The sequence shown here is derived from an EMBL/GenBank/DDBJ whole genome shotgun (WGS) entry which is preliminary data.</text>
</comment>
<keyword evidence="8 20" id="KW-0808">Transferase</keyword>
<dbReference type="PRINTS" id="PR00344">
    <property type="entry name" value="BCTRLSENSOR"/>
</dbReference>
<proteinExistence type="predicted"/>
<keyword evidence="7 14" id="KW-0597">Phosphoprotein</keyword>
<dbReference type="Gene3D" id="3.30.565.10">
    <property type="entry name" value="Histidine kinase-like ATPase, C-terminal domain"/>
    <property type="match status" value="1"/>
</dbReference>
<dbReference type="InterPro" id="IPR004105">
    <property type="entry name" value="CheA-like_dim"/>
</dbReference>
<accession>A0ABT8YY21</accession>
<dbReference type="RefSeq" id="WP_020005233.1">
    <property type="nucleotide sequence ID" value="NZ_JAUPBL010000096.1"/>
</dbReference>
<dbReference type="InterPro" id="IPR036097">
    <property type="entry name" value="HisK_dim/P_sf"/>
</dbReference>
<evidence type="ECO:0000313" key="20">
    <source>
        <dbReference type="EMBL" id="MDO7020759.1"/>
    </source>
</evidence>
<dbReference type="SMART" id="SM00387">
    <property type="entry name" value="HATPase_c"/>
    <property type="match status" value="1"/>
</dbReference>
<feature type="compositionally biased region" description="Polar residues" evidence="16">
    <location>
        <begin position="132"/>
        <end position="144"/>
    </location>
</feature>
<keyword evidence="5" id="KW-0963">Cytoplasm</keyword>
<dbReference type="EC" id="2.7.13.3" evidence="3"/>